<dbReference type="InterPro" id="IPR027417">
    <property type="entry name" value="P-loop_NTPase"/>
</dbReference>
<proteinExistence type="predicted"/>
<evidence type="ECO:0000313" key="4">
    <source>
        <dbReference type="EMBL" id="GJN21239.1"/>
    </source>
</evidence>
<name>A0AAV5ECY3_ELECO</name>
<keyword evidence="1" id="KW-0547">Nucleotide-binding</keyword>
<dbReference type="Pfam" id="PF17871">
    <property type="entry name" value="AAA_lid_9"/>
    <property type="match status" value="1"/>
</dbReference>
<dbReference type="GO" id="GO:0016887">
    <property type="term" value="F:ATP hydrolysis activity"/>
    <property type="evidence" value="ECO:0007669"/>
    <property type="project" value="TreeGrafter"/>
</dbReference>
<dbReference type="CDD" id="cd00009">
    <property type="entry name" value="AAA"/>
    <property type="match status" value="1"/>
</dbReference>
<reference evidence="4" key="2">
    <citation type="submission" date="2021-12" db="EMBL/GenBank/DDBJ databases">
        <title>Resequencing data analysis of finger millet.</title>
        <authorList>
            <person name="Hatakeyama M."/>
            <person name="Aluri S."/>
            <person name="Balachadran M.T."/>
            <person name="Sivarajan S.R."/>
            <person name="Poveda L."/>
            <person name="Shimizu-Inatsugi R."/>
            <person name="Schlapbach R."/>
            <person name="Sreeman S.M."/>
            <person name="Shimizu K.K."/>
        </authorList>
    </citation>
    <scope>NUCLEOTIDE SEQUENCE</scope>
</reference>
<dbReference type="Proteomes" id="UP001054889">
    <property type="component" value="Unassembled WGS sequence"/>
</dbReference>
<dbReference type="PANTHER" id="PTHR11638">
    <property type="entry name" value="ATP-DEPENDENT CLP PROTEASE"/>
    <property type="match status" value="1"/>
</dbReference>
<evidence type="ECO:0000256" key="2">
    <source>
        <dbReference type="ARBA" id="ARBA00022840"/>
    </source>
</evidence>
<feature type="domain" description="ClpA/ClpB AAA lid" evidence="3">
    <location>
        <begin position="278"/>
        <end position="316"/>
    </location>
</feature>
<dbReference type="PANTHER" id="PTHR11638:SF174">
    <property type="entry name" value="AAA+ ATPASE DOMAIN-CONTAINING PROTEIN"/>
    <property type="match status" value="1"/>
</dbReference>
<evidence type="ECO:0000256" key="1">
    <source>
        <dbReference type="ARBA" id="ARBA00022741"/>
    </source>
</evidence>
<keyword evidence="2" id="KW-0067">ATP-binding</keyword>
<sequence length="320" mass="35163">MTSVLAGLELVASLCFLRPPGPPTLRRCSPYLLLVFRLDSATRRHARHRFWGAEGPTLAGRAPRRGHRAAAASAVRASTENSHSATGLWARFLAVFQEPDSITTGPNRAVGRPGGSEPDAAAPALKTLYRVMAADEIERIVLILRRWSMNSAILVGTPGVRRTAIAEGVAWRVAAGVVPKARVVEIAGKEGYDAFLERLEKAEADDYWEVVLFIEDVHLLLGSAKGVTDLLKSGMEDGYFHCVCTTTLEEYRRKHVQKDAAFERLFQKVHVQEPSLLETISVLQGLKNQYQKRHNAVIEDAAIVAAARLANRHITGALKF</sequence>
<dbReference type="Gene3D" id="1.10.8.60">
    <property type="match status" value="1"/>
</dbReference>
<dbReference type="EMBL" id="BQKI01000075">
    <property type="protein sequence ID" value="GJN21239.1"/>
    <property type="molecule type" value="Genomic_DNA"/>
</dbReference>
<dbReference type="GO" id="GO:0005737">
    <property type="term" value="C:cytoplasm"/>
    <property type="evidence" value="ECO:0007669"/>
    <property type="project" value="TreeGrafter"/>
</dbReference>
<protein>
    <recommendedName>
        <fullName evidence="3">ClpA/ClpB AAA lid domain-containing protein</fullName>
    </recommendedName>
</protein>
<dbReference type="GO" id="GO:0034605">
    <property type="term" value="P:cellular response to heat"/>
    <property type="evidence" value="ECO:0007669"/>
    <property type="project" value="TreeGrafter"/>
</dbReference>
<dbReference type="GO" id="GO:0005524">
    <property type="term" value="F:ATP binding"/>
    <property type="evidence" value="ECO:0007669"/>
    <property type="project" value="UniProtKB-KW"/>
</dbReference>
<organism evidence="4 5">
    <name type="scientific">Eleusine coracana subsp. coracana</name>
    <dbReference type="NCBI Taxonomy" id="191504"/>
    <lineage>
        <taxon>Eukaryota</taxon>
        <taxon>Viridiplantae</taxon>
        <taxon>Streptophyta</taxon>
        <taxon>Embryophyta</taxon>
        <taxon>Tracheophyta</taxon>
        <taxon>Spermatophyta</taxon>
        <taxon>Magnoliopsida</taxon>
        <taxon>Liliopsida</taxon>
        <taxon>Poales</taxon>
        <taxon>Poaceae</taxon>
        <taxon>PACMAD clade</taxon>
        <taxon>Chloridoideae</taxon>
        <taxon>Cynodonteae</taxon>
        <taxon>Eleusininae</taxon>
        <taxon>Eleusine</taxon>
    </lineage>
</organism>
<dbReference type="Gene3D" id="3.40.50.300">
    <property type="entry name" value="P-loop containing nucleotide triphosphate hydrolases"/>
    <property type="match status" value="1"/>
</dbReference>
<keyword evidence="5" id="KW-1185">Reference proteome</keyword>
<evidence type="ECO:0000313" key="5">
    <source>
        <dbReference type="Proteomes" id="UP001054889"/>
    </source>
</evidence>
<reference evidence="4" key="1">
    <citation type="journal article" date="2018" name="DNA Res.">
        <title>Multiple hybrid de novo genome assembly of finger millet, an orphan allotetraploid crop.</title>
        <authorList>
            <person name="Hatakeyama M."/>
            <person name="Aluri S."/>
            <person name="Balachadran M.T."/>
            <person name="Sivarajan S.R."/>
            <person name="Patrignani A."/>
            <person name="Gruter S."/>
            <person name="Poveda L."/>
            <person name="Shimizu-Inatsugi R."/>
            <person name="Baeten J."/>
            <person name="Francoijs K.J."/>
            <person name="Nataraja K.N."/>
            <person name="Reddy Y.A.N."/>
            <person name="Phadnis S."/>
            <person name="Ravikumar R.L."/>
            <person name="Schlapbach R."/>
            <person name="Sreeman S.M."/>
            <person name="Shimizu K.K."/>
        </authorList>
    </citation>
    <scope>NUCLEOTIDE SEQUENCE</scope>
</reference>
<dbReference type="SUPFAM" id="SSF52540">
    <property type="entry name" value="P-loop containing nucleoside triphosphate hydrolases"/>
    <property type="match status" value="1"/>
</dbReference>
<gene>
    <name evidence="4" type="primary">gb08700</name>
    <name evidence="4" type="ORF">PR202_gb08700</name>
</gene>
<dbReference type="InterPro" id="IPR050130">
    <property type="entry name" value="ClpA_ClpB"/>
</dbReference>
<accession>A0AAV5ECY3</accession>
<evidence type="ECO:0000259" key="3">
    <source>
        <dbReference type="Pfam" id="PF17871"/>
    </source>
</evidence>
<comment type="caution">
    <text evidence="4">The sequence shown here is derived from an EMBL/GenBank/DDBJ whole genome shotgun (WGS) entry which is preliminary data.</text>
</comment>
<dbReference type="InterPro" id="IPR041546">
    <property type="entry name" value="ClpA/ClpB_AAA_lid"/>
</dbReference>
<dbReference type="AlphaFoldDB" id="A0AAV5ECY3"/>